<protein>
    <submittedName>
        <fullName evidence="2">BLUF domain-containing protein</fullName>
    </submittedName>
</protein>
<feature type="domain" description="BLUF" evidence="1">
    <location>
        <begin position="11"/>
        <end position="102"/>
    </location>
</feature>
<dbReference type="Proteomes" id="UP001620234">
    <property type="component" value="Unassembled WGS sequence"/>
</dbReference>
<name>A0ABW8L955_9GAMM</name>
<dbReference type="PROSITE" id="PS50925">
    <property type="entry name" value="BLUF"/>
    <property type="match status" value="1"/>
</dbReference>
<dbReference type="SMART" id="SM01034">
    <property type="entry name" value="BLUF"/>
    <property type="match status" value="1"/>
</dbReference>
<proteinExistence type="predicted"/>
<accession>A0ABW8L955</accession>
<dbReference type="SUPFAM" id="SSF54975">
    <property type="entry name" value="Acylphosphatase/BLUF domain-like"/>
    <property type="match status" value="1"/>
</dbReference>
<comment type="caution">
    <text evidence="2">The sequence shown here is derived from an EMBL/GenBank/DDBJ whole genome shotgun (WGS) entry which is preliminary data.</text>
</comment>
<evidence type="ECO:0000313" key="3">
    <source>
        <dbReference type="Proteomes" id="UP001620234"/>
    </source>
</evidence>
<dbReference type="Pfam" id="PF04940">
    <property type="entry name" value="BLUF"/>
    <property type="match status" value="1"/>
</dbReference>
<sequence length="142" mass="16225">MTNTTLEPHILVSMTYVSRANPDMSAEEFSAILQQAQANNTVNAITGMLIFNNNYFLQTIEGSRAQINHLLDALIADQRHYDLQLIETRELRCREWSRWAMNYASPTKENAALYLKYSTTVNFNPYLLSAESVRGLMSELSQ</sequence>
<evidence type="ECO:0000259" key="1">
    <source>
        <dbReference type="PROSITE" id="PS50925"/>
    </source>
</evidence>
<dbReference type="InterPro" id="IPR007024">
    <property type="entry name" value="BLUF_domain"/>
</dbReference>
<dbReference type="Gene3D" id="3.30.70.100">
    <property type="match status" value="1"/>
</dbReference>
<gene>
    <name evidence="2" type="ORF">ACI2I3_02625</name>
</gene>
<dbReference type="InterPro" id="IPR036046">
    <property type="entry name" value="Acylphosphatase-like_dom_sf"/>
</dbReference>
<dbReference type="RefSeq" id="WP_230710125.1">
    <property type="nucleotide sequence ID" value="NZ_JBJDPD010000002.1"/>
</dbReference>
<reference evidence="2 3" key="1">
    <citation type="submission" date="2024-11" db="EMBL/GenBank/DDBJ databases">
        <title>The Natural Products Discovery Center: Release of the First 8490 Sequenced Strains for Exploring Actinobacteria Biosynthetic Diversity.</title>
        <authorList>
            <person name="Kalkreuter E."/>
            <person name="Kautsar S.A."/>
            <person name="Yang D."/>
            <person name="Bader C.D."/>
            <person name="Teijaro C.N."/>
            <person name="Fluegel L."/>
            <person name="Davis C.M."/>
            <person name="Simpson J.R."/>
            <person name="Lauterbach L."/>
            <person name="Steele A.D."/>
            <person name="Gui C."/>
            <person name="Meng S."/>
            <person name="Li G."/>
            <person name="Viehrig K."/>
            <person name="Ye F."/>
            <person name="Su P."/>
            <person name="Kiefer A.F."/>
            <person name="Nichols A."/>
            <person name="Cepeda A.J."/>
            <person name="Yan W."/>
            <person name="Fan B."/>
            <person name="Jiang Y."/>
            <person name="Adhikari A."/>
            <person name="Zheng C.-J."/>
            <person name="Schuster L."/>
            <person name="Cowan T.M."/>
            <person name="Smanski M.J."/>
            <person name="Chevrette M.G."/>
            <person name="De Carvalho L.P.S."/>
            <person name="Shen B."/>
        </authorList>
    </citation>
    <scope>NUCLEOTIDE SEQUENCE [LARGE SCALE GENOMIC DNA]</scope>
    <source>
        <strain evidence="2 3">NPDC077433</strain>
    </source>
</reference>
<organism evidence="2 3">
    <name type="scientific">Psychrobacter namhaensis</name>
    <dbReference type="NCBI Taxonomy" id="292734"/>
    <lineage>
        <taxon>Bacteria</taxon>
        <taxon>Pseudomonadati</taxon>
        <taxon>Pseudomonadota</taxon>
        <taxon>Gammaproteobacteria</taxon>
        <taxon>Moraxellales</taxon>
        <taxon>Moraxellaceae</taxon>
        <taxon>Psychrobacter</taxon>
    </lineage>
</organism>
<keyword evidence="3" id="KW-1185">Reference proteome</keyword>
<dbReference type="EMBL" id="JBJDPD010000002">
    <property type="protein sequence ID" value="MFK4000229.1"/>
    <property type="molecule type" value="Genomic_DNA"/>
</dbReference>
<evidence type="ECO:0000313" key="2">
    <source>
        <dbReference type="EMBL" id="MFK4000229.1"/>
    </source>
</evidence>